<keyword evidence="4" id="KW-1185">Reference proteome</keyword>
<dbReference type="InterPro" id="IPR042099">
    <property type="entry name" value="ANL_N_sf"/>
</dbReference>
<dbReference type="EMBL" id="CP031229">
    <property type="protein sequence ID" value="AXH96670.1"/>
    <property type="molecule type" value="Genomic_DNA"/>
</dbReference>
<evidence type="ECO:0000259" key="1">
    <source>
        <dbReference type="Pfam" id="PF00501"/>
    </source>
</evidence>
<dbReference type="InterPro" id="IPR045851">
    <property type="entry name" value="AMP-bd_C_sf"/>
</dbReference>
<dbReference type="SUPFAM" id="SSF56801">
    <property type="entry name" value="Acetyl-CoA synthetase-like"/>
    <property type="match status" value="1"/>
</dbReference>
<keyword evidence="3" id="KW-0436">Ligase</keyword>
<reference evidence="3 4" key="1">
    <citation type="submission" date="2018-07" db="EMBL/GenBank/DDBJ databases">
        <title>Complete genome sequencing of Ornithinimicrobium sp. AMA3305.</title>
        <authorList>
            <person name="Bae J.-W."/>
        </authorList>
    </citation>
    <scope>NUCLEOTIDE SEQUENCE [LARGE SCALE GENOMIC DNA]</scope>
    <source>
        <strain evidence="3 4">AMA3305</strain>
    </source>
</reference>
<dbReference type="AlphaFoldDB" id="A0A345NNR2"/>
<dbReference type="Gene3D" id="3.30.300.30">
    <property type="match status" value="1"/>
</dbReference>
<dbReference type="Proteomes" id="UP000253790">
    <property type="component" value="Chromosome"/>
</dbReference>
<dbReference type="Gene3D" id="3.40.50.12780">
    <property type="entry name" value="N-terminal domain of ligase-like"/>
    <property type="match status" value="1"/>
</dbReference>
<feature type="domain" description="AMP-dependent synthetase/ligase" evidence="1">
    <location>
        <begin position="15"/>
        <end position="367"/>
    </location>
</feature>
<dbReference type="InterPro" id="IPR000873">
    <property type="entry name" value="AMP-dep_synth/lig_dom"/>
</dbReference>
<dbReference type="PANTHER" id="PTHR43767:SF1">
    <property type="entry name" value="NONRIBOSOMAL PEPTIDE SYNTHASE PES1 (EUROFUNG)-RELATED"/>
    <property type="match status" value="1"/>
</dbReference>
<gene>
    <name evidence="3" type="ORF">DV701_11545</name>
</gene>
<evidence type="ECO:0000313" key="4">
    <source>
        <dbReference type="Proteomes" id="UP000253790"/>
    </source>
</evidence>
<organism evidence="3 4">
    <name type="scientific">Ornithinimicrobium avium</name>
    <dbReference type="NCBI Taxonomy" id="2283195"/>
    <lineage>
        <taxon>Bacteria</taxon>
        <taxon>Bacillati</taxon>
        <taxon>Actinomycetota</taxon>
        <taxon>Actinomycetes</taxon>
        <taxon>Micrococcales</taxon>
        <taxon>Ornithinimicrobiaceae</taxon>
        <taxon>Ornithinimicrobium</taxon>
    </lineage>
</organism>
<dbReference type="RefSeq" id="WP_114928431.1">
    <property type="nucleotide sequence ID" value="NZ_CP031229.1"/>
</dbReference>
<accession>A0A345NNR2</accession>
<proteinExistence type="predicted"/>
<evidence type="ECO:0000259" key="2">
    <source>
        <dbReference type="Pfam" id="PF13193"/>
    </source>
</evidence>
<sequence length="536" mass="59597">MSPDKTTWTLTRTLRDQVARRAEQDFLRHEDGRSYTYGQTLVEASRVAGGLRQLGVDRGDRVVLMMDNAPELVLAWFGVNLLGAVEVPINTANRGAALVHVLNNCGAAVAVVDEHLLPVVAEVRDQLEHLQVVVTRSGRSDLAGTRAMSWAELCSADALTDHVEVDYREVGAIMYTSGTTGPAKGVLMPQAHMYHFAKQVVQQLRLDEEDTFFVCLPLFHANAQLMQVYATLIAGGTVALVGRFSATEWVAQIRRTGATASSLLGVMAQFIHAQDATPADDDHRLTRMVTIPLPRGIADSFEKRFGVRCVEAYGMTEICLPLYRPIDEPLRPGSCGRVLEDEFEVRVVDPDTDEPLPAGQVGEMVVRPLIPYTTFAGYHQMPERTVEAWRNLWFHTGDSGSYDEDGYFYFADRTHDRIRRRGENITTYDIELALQSFPGVREAAVVAVPADEGEDEIKAFLVTEGTVDRRALVHHCAAQLPYFSVPRFVEEVDELPKTANAKILKRELRDRKPVAEWDRVAAGMRVTKHGVVEQGV</sequence>
<dbReference type="GO" id="GO:0016878">
    <property type="term" value="F:acid-thiol ligase activity"/>
    <property type="evidence" value="ECO:0007669"/>
    <property type="project" value="UniProtKB-ARBA"/>
</dbReference>
<dbReference type="PANTHER" id="PTHR43767">
    <property type="entry name" value="LONG-CHAIN-FATTY-ACID--COA LIGASE"/>
    <property type="match status" value="1"/>
</dbReference>
<dbReference type="KEGG" id="orn:DV701_11545"/>
<dbReference type="InterPro" id="IPR025110">
    <property type="entry name" value="AMP-bd_C"/>
</dbReference>
<dbReference type="PROSITE" id="PS00455">
    <property type="entry name" value="AMP_BINDING"/>
    <property type="match status" value="1"/>
</dbReference>
<evidence type="ECO:0000313" key="3">
    <source>
        <dbReference type="EMBL" id="AXH96670.1"/>
    </source>
</evidence>
<dbReference type="InterPro" id="IPR020845">
    <property type="entry name" value="AMP-binding_CS"/>
</dbReference>
<dbReference type="InterPro" id="IPR050237">
    <property type="entry name" value="ATP-dep_AMP-bd_enzyme"/>
</dbReference>
<dbReference type="OrthoDB" id="9803968at2"/>
<dbReference type="Pfam" id="PF13193">
    <property type="entry name" value="AMP-binding_C"/>
    <property type="match status" value="1"/>
</dbReference>
<dbReference type="Pfam" id="PF00501">
    <property type="entry name" value="AMP-binding"/>
    <property type="match status" value="1"/>
</dbReference>
<protein>
    <submittedName>
        <fullName evidence="3">ATP-dependent acyl-CoA ligase</fullName>
    </submittedName>
</protein>
<feature type="domain" description="AMP-binding enzyme C-terminal" evidence="2">
    <location>
        <begin position="430"/>
        <end position="502"/>
    </location>
</feature>
<name>A0A345NNR2_9MICO</name>